<evidence type="ECO:0000313" key="2">
    <source>
        <dbReference type="EMBL" id="GAA3830861.1"/>
    </source>
</evidence>
<sequence length="207" mass="21225">MSFVAAPLFLLAYGVIRLLDGLDGSRGPGVAWTTGHAAFLIGTSLFGVVILGLYRTVADRVTGLRLTAGASTVIALLGTCATAGQVVIDLVVGLRAADRPEMNELFQQVQAYAGVKAAFYTVGPVLFYVGLLGLVVMHAVASPRKGGVWGPVAIVLGTALMAVDLDLIPVGAACYWFALAPAGWRLAQGDLADETSVTGGPDAPALA</sequence>
<accession>A0ABP7IZB1</accession>
<feature type="transmembrane region" description="Helical" evidence="1">
    <location>
        <begin position="30"/>
        <end position="54"/>
    </location>
</feature>
<keyword evidence="3" id="KW-1185">Reference proteome</keyword>
<reference evidence="3" key="1">
    <citation type="journal article" date="2019" name="Int. J. Syst. Evol. Microbiol.">
        <title>The Global Catalogue of Microorganisms (GCM) 10K type strain sequencing project: providing services to taxonomists for standard genome sequencing and annotation.</title>
        <authorList>
            <consortium name="The Broad Institute Genomics Platform"/>
            <consortium name="The Broad Institute Genome Sequencing Center for Infectious Disease"/>
            <person name="Wu L."/>
            <person name="Ma J."/>
        </authorList>
    </citation>
    <scope>NUCLEOTIDE SEQUENCE [LARGE SCALE GENOMIC DNA]</scope>
    <source>
        <strain evidence="3">JCM 16908</strain>
    </source>
</reference>
<evidence type="ECO:0008006" key="4">
    <source>
        <dbReference type="Google" id="ProtNLM"/>
    </source>
</evidence>
<evidence type="ECO:0000256" key="1">
    <source>
        <dbReference type="SAM" id="Phobius"/>
    </source>
</evidence>
<keyword evidence="1" id="KW-0472">Membrane</keyword>
<dbReference type="EMBL" id="BAAAZR010000028">
    <property type="protein sequence ID" value="GAA3830861.1"/>
    <property type="molecule type" value="Genomic_DNA"/>
</dbReference>
<evidence type="ECO:0000313" key="3">
    <source>
        <dbReference type="Proteomes" id="UP001500888"/>
    </source>
</evidence>
<keyword evidence="1" id="KW-0812">Transmembrane</keyword>
<protein>
    <recommendedName>
        <fullName evidence="4">DUF4386 domain-containing protein</fullName>
    </recommendedName>
</protein>
<dbReference type="Proteomes" id="UP001500888">
    <property type="component" value="Unassembled WGS sequence"/>
</dbReference>
<name>A0ABP7IZB1_9ACTN</name>
<keyword evidence="1" id="KW-1133">Transmembrane helix</keyword>
<gene>
    <name evidence="2" type="ORF">GCM10022226_59670</name>
</gene>
<feature type="transmembrane region" description="Helical" evidence="1">
    <location>
        <begin position="117"/>
        <end position="140"/>
    </location>
</feature>
<organism evidence="2 3">
    <name type="scientific">Sphaerisporangium flaviroseum</name>
    <dbReference type="NCBI Taxonomy" id="509199"/>
    <lineage>
        <taxon>Bacteria</taxon>
        <taxon>Bacillati</taxon>
        <taxon>Actinomycetota</taxon>
        <taxon>Actinomycetes</taxon>
        <taxon>Streptosporangiales</taxon>
        <taxon>Streptosporangiaceae</taxon>
        <taxon>Sphaerisporangium</taxon>
    </lineage>
</organism>
<comment type="caution">
    <text evidence="2">The sequence shown here is derived from an EMBL/GenBank/DDBJ whole genome shotgun (WGS) entry which is preliminary data.</text>
</comment>
<proteinExistence type="predicted"/>
<feature type="transmembrane region" description="Helical" evidence="1">
    <location>
        <begin position="152"/>
        <end position="178"/>
    </location>
</feature>
<feature type="transmembrane region" description="Helical" evidence="1">
    <location>
        <begin position="66"/>
        <end position="97"/>
    </location>
</feature>